<feature type="signal peptide" evidence="2">
    <location>
        <begin position="1"/>
        <end position="28"/>
    </location>
</feature>
<dbReference type="GO" id="GO:0016746">
    <property type="term" value="F:acyltransferase activity"/>
    <property type="evidence" value="ECO:0007669"/>
    <property type="project" value="UniProtKB-KW"/>
</dbReference>
<dbReference type="AlphaFoldDB" id="A0A7W7VWU7"/>
<reference evidence="3 4" key="1">
    <citation type="submission" date="2020-08" db="EMBL/GenBank/DDBJ databases">
        <title>Sequencing the genomes of 1000 actinobacteria strains.</title>
        <authorList>
            <person name="Klenk H.-P."/>
        </authorList>
    </citation>
    <scope>NUCLEOTIDE SEQUENCE [LARGE SCALE GENOMIC DNA]</scope>
    <source>
        <strain evidence="3 4">DSM 41654</strain>
    </source>
</reference>
<keyword evidence="4" id="KW-1185">Reference proteome</keyword>
<feature type="compositionally biased region" description="Polar residues" evidence="1">
    <location>
        <begin position="56"/>
        <end position="69"/>
    </location>
</feature>
<protein>
    <submittedName>
        <fullName evidence="3">Pyruvate/2-oxoglutarate dehydrogenase complex dihydrolipoamide acyltransferase (E2) component</fullName>
    </submittedName>
</protein>
<feature type="chain" id="PRO_5030752774" evidence="2">
    <location>
        <begin position="29"/>
        <end position="138"/>
    </location>
</feature>
<feature type="region of interest" description="Disordered" evidence="1">
    <location>
        <begin position="34"/>
        <end position="103"/>
    </location>
</feature>
<evidence type="ECO:0000256" key="2">
    <source>
        <dbReference type="SAM" id="SignalP"/>
    </source>
</evidence>
<evidence type="ECO:0000256" key="1">
    <source>
        <dbReference type="SAM" id="MobiDB-lite"/>
    </source>
</evidence>
<keyword evidence="2" id="KW-0732">Signal</keyword>
<name>A0A7W7VWU7_KITKI</name>
<dbReference type="EMBL" id="JACHJV010000001">
    <property type="protein sequence ID" value="MBB4925333.1"/>
    <property type="molecule type" value="Genomic_DNA"/>
</dbReference>
<gene>
    <name evidence="3" type="ORF">FHR34_004326</name>
</gene>
<organism evidence="3 4">
    <name type="scientific">Kitasatospora kifunensis</name>
    <name type="common">Streptomyces kifunensis</name>
    <dbReference type="NCBI Taxonomy" id="58351"/>
    <lineage>
        <taxon>Bacteria</taxon>
        <taxon>Bacillati</taxon>
        <taxon>Actinomycetota</taxon>
        <taxon>Actinomycetes</taxon>
        <taxon>Kitasatosporales</taxon>
        <taxon>Streptomycetaceae</taxon>
        <taxon>Kitasatospora</taxon>
    </lineage>
</organism>
<dbReference type="Proteomes" id="UP000540506">
    <property type="component" value="Unassembled WGS sequence"/>
</dbReference>
<feature type="compositionally biased region" description="Low complexity" evidence="1">
    <location>
        <begin position="70"/>
        <end position="101"/>
    </location>
</feature>
<comment type="caution">
    <text evidence="3">The sequence shown here is derived from an EMBL/GenBank/DDBJ whole genome shotgun (WGS) entry which is preliminary data.</text>
</comment>
<keyword evidence="3" id="KW-0012">Acyltransferase</keyword>
<keyword evidence="3" id="KW-0670">Pyruvate</keyword>
<evidence type="ECO:0000313" key="3">
    <source>
        <dbReference type="EMBL" id="MBB4925333.1"/>
    </source>
</evidence>
<sequence>MKQATLKVAGTAALGVAIATVGAGAASAAAGPLPALPDTGSVTGALGQAPAVSGPVKQTTGLLDQKSGTQAAPAPAAQAPAAAQNGTAPEAVAPAAAPNSATRGLPVGAVQSAAKQVPLSGALGSAVPLGASVPGLGG</sequence>
<proteinExistence type="predicted"/>
<dbReference type="RefSeq" id="WP_184937451.1">
    <property type="nucleotide sequence ID" value="NZ_JACHJV010000001.1"/>
</dbReference>
<keyword evidence="3" id="KW-0808">Transferase</keyword>
<evidence type="ECO:0000313" key="4">
    <source>
        <dbReference type="Proteomes" id="UP000540506"/>
    </source>
</evidence>
<accession>A0A7W7VWU7</accession>